<evidence type="ECO:0000313" key="2">
    <source>
        <dbReference type="Proteomes" id="UP000509579"/>
    </source>
</evidence>
<dbReference type="Pfam" id="PF05489">
    <property type="entry name" value="Phage_tail_X"/>
    <property type="match status" value="1"/>
</dbReference>
<dbReference type="Proteomes" id="UP000509579">
    <property type="component" value="Chromosome"/>
</dbReference>
<sequence>MPTTVRTQQGDTVDLLCWRHLRATAEVTEATLALNPGLAAHGTNLPMGLLVTLPDLPAAPTATQTVKLWD</sequence>
<protein>
    <submittedName>
        <fullName evidence="1">Tail protein X</fullName>
    </submittedName>
</protein>
<name>A0A6N1X2W5_9BURK</name>
<organism evidence="1 2">
    <name type="scientific">Comamonas antarctica</name>
    <dbReference type="NCBI Taxonomy" id="2743470"/>
    <lineage>
        <taxon>Bacteria</taxon>
        <taxon>Pseudomonadati</taxon>
        <taxon>Pseudomonadota</taxon>
        <taxon>Betaproteobacteria</taxon>
        <taxon>Burkholderiales</taxon>
        <taxon>Comamonadaceae</taxon>
        <taxon>Comamonas</taxon>
    </lineage>
</organism>
<dbReference type="KEGG" id="aant:HUK68_05430"/>
<proteinExistence type="predicted"/>
<gene>
    <name evidence="1" type="ORF">HUK68_05430</name>
</gene>
<keyword evidence="2" id="KW-1185">Reference proteome</keyword>
<evidence type="ECO:0000313" key="1">
    <source>
        <dbReference type="EMBL" id="QKV52392.1"/>
    </source>
</evidence>
<dbReference type="InterPro" id="IPR008861">
    <property type="entry name" value="GpX-like"/>
</dbReference>
<dbReference type="RefSeq" id="WP_175503273.1">
    <property type="nucleotide sequence ID" value="NZ_CP054840.1"/>
</dbReference>
<dbReference type="EMBL" id="CP054840">
    <property type="protein sequence ID" value="QKV52392.1"/>
    <property type="molecule type" value="Genomic_DNA"/>
</dbReference>
<reference evidence="1 2" key="1">
    <citation type="submission" date="2020-06" db="EMBL/GenBank/DDBJ databases">
        <title>Acidovorax antarctica sp. nov., isolated from Corinth ice sheet soil, Antarctic Fields Peninsula.</title>
        <authorList>
            <person name="Xu Q."/>
            <person name="Peng F."/>
        </authorList>
    </citation>
    <scope>NUCLEOTIDE SEQUENCE [LARGE SCALE GENOMIC DNA]</scope>
    <source>
        <strain evidence="1 2">16-35-5</strain>
    </source>
</reference>
<accession>A0A6N1X2W5</accession>
<dbReference type="AlphaFoldDB" id="A0A6N1X2W5"/>